<dbReference type="EMBL" id="AZIT01000097">
    <property type="protein sequence ID" value="ETZ17135.1"/>
    <property type="molecule type" value="Genomic_DNA"/>
</dbReference>
<accession>W6TFR0</accession>
<dbReference type="PATRIC" id="fig|1432657.3.peg.1810"/>
<protein>
    <submittedName>
        <fullName evidence="1">Uncharacterized protein</fullName>
    </submittedName>
</protein>
<organism evidence="1 2">
    <name type="scientific">Borrelia duttonii CR2A</name>
    <dbReference type="NCBI Taxonomy" id="1432657"/>
    <lineage>
        <taxon>Bacteria</taxon>
        <taxon>Pseudomonadati</taxon>
        <taxon>Spirochaetota</taxon>
        <taxon>Spirochaetia</taxon>
        <taxon>Spirochaetales</taxon>
        <taxon>Borreliaceae</taxon>
        <taxon>Borrelia</taxon>
    </lineage>
</organism>
<dbReference type="Proteomes" id="UP000019148">
    <property type="component" value="Unassembled WGS sequence"/>
</dbReference>
<dbReference type="AlphaFoldDB" id="W6TFR0"/>
<evidence type="ECO:0000313" key="2">
    <source>
        <dbReference type="Proteomes" id="UP000019148"/>
    </source>
</evidence>
<evidence type="ECO:0000313" key="1">
    <source>
        <dbReference type="EMBL" id="ETZ17135.1"/>
    </source>
</evidence>
<proteinExistence type="predicted"/>
<reference evidence="1 2" key="1">
    <citation type="submission" date="2013-12" db="EMBL/GenBank/DDBJ databases">
        <title>Comparative genomics of relapsing fever spirochetes.</title>
        <authorList>
            <person name="Schwan T.G."/>
            <person name="Raffel S.J."/>
            <person name="Porcella S.F."/>
        </authorList>
    </citation>
    <scope>NUCLEOTIDE SEQUENCE [LARGE SCALE GENOMIC DNA]</scope>
    <source>
        <strain evidence="1 2">CR2A</strain>
    </source>
</reference>
<comment type="caution">
    <text evidence="1">The sequence shown here is derived from an EMBL/GenBank/DDBJ whole genome shotgun (WGS) entry which is preliminary data.</text>
</comment>
<sequence>MLYTFIFCVLLLFEEKLSKKNKGVKKEMKWKIGEWMLGDGLGKTKG</sequence>
<gene>
    <name evidence="1" type="ORF">BDCR2A_01946</name>
</gene>
<name>W6TFR0_9SPIR</name>
<dbReference type="RefSeq" id="WP_197017856.1">
    <property type="nucleotide sequence ID" value="NZ_AZIT01000097.1"/>
</dbReference>